<dbReference type="InParanoid" id="A0A1X7U804"/>
<protein>
    <recommendedName>
        <fullName evidence="7">DDE Tnp4 domain-containing protein</fullName>
    </recommendedName>
</protein>
<accession>A0A1X7U804</accession>
<dbReference type="STRING" id="400682.A0A1X7U804"/>
<feature type="domain" description="DDE Tnp4" evidence="4">
    <location>
        <begin position="176"/>
        <end position="231"/>
    </location>
</feature>
<feature type="compositionally biased region" description="Acidic residues" evidence="3">
    <location>
        <begin position="55"/>
        <end position="78"/>
    </location>
</feature>
<feature type="region of interest" description="Disordered" evidence="3">
    <location>
        <begin position="55"/>
        <end position="87"/>
    </location>
</feature>
<feature type="domain" description="Transposase Helix-turn-helix" evidence="5">
    <location>
        <begin position="96"/>
        <end position="146"/>
    </location>
</feature>
<sequence>MQQETDALLKEFEEKKKSRKLAEEIEMILHACNERKAKRMLSDEQEMDEELIESDEELIETIESDEEPIESDVEEPVAEQESHDNESQGACEWSISLSLEDELLLTLCCLRLGLRIEDLAVRFFISSTFASRILNKWIDLLYVHVKFLIKWPSHELCQQNMPMVIKEIYPLCISIIDCSEIFIEMPKKYDARCKTYSNYKSHNTAKFFVSITPFGTNSFLCQCWGGRVSDKN</sequence>
<dbReference type="PANTHER" id="PTHR23080">
    <property type="entry name" value="THAP DOMAIN PROTEIN"/>
    <property type="match status" value="1"/>
</dbReference>
<name>A0A1X7U804_AMPQE</name>
<dbReference type="Pfam" id="PF13359">
    <property type="entry name" value="DDE_Tnp_4"/>
    <property type="match status" value="1"/>
</dbReference>
<dbReference type="Pfam" id="PF13613">
    <property type="entry name" value="HTH_Tnp_4"/>
    <property type="match status" value="1"/>
</dbReference>
<evidence type="ECO:0000256" key="1">
    <source>
        <dbReference type="ARBA" id="ARBA00001968"/>
    </source>
</evidence>
<organism evidence="6">
    <name type="scientific">Amphimedon queenslandica</name>
    <name type="common">Sponge</name>
    <dbReference type="NCBI Taxonomy" id="400682"/>
    <lineage>
        <taxon>Eukaryota</taxon>
        <taxon>Metazoa</taxon>
        <taxon>Porifera</taxon>
        <taxon>Demospongiae</taxon>
        <taxon>Heteroscleromorpha</taxon>
        <taxon>Haplosclerida</taxon>
        <taxon>Niphatidae</taxon>
        <taxon>Amphimedon</taxon>
    </lineage>
</organism>
<evidence type="ECO:0000313" key="6">
    <source>
        <dbReference type="EnsemblMetazoa" id="Aqu2.1.23619_001"/>
    </source>
</evidence>
<evidence type="ECO:0008006" key="7">
    <source>
        <dbReference type="Google" id="ProtNLM"/>
    </source>
</evidence>
<dbReference type="InterPro" id="IPR027805">
    <property type="entry name" value="Transposase_HTH_dom"/>
</dbReference>
<dbReference type="GO" id="GO:0046872">
    <property type="term" value="F:metal ion binding"/>
    <property type="evidence" value="ECO:0007669"/>
    <property type="project" value="UniProtKB-KW"/>
</dbReference>
<dbReference type="AlphaFoldDB" id="A0A1X7U804"/>
<dbReference type="InterPro" id="IPR027806">
    <property type="entry name" value="HARBI1_dom"/>
</dbReference>
<evidence type="ECO:0000259" key="4">
    <source>
        <dbReference type="Pfam" id="PF13359"/>
    </source>
</evidence>
<evidence type="ECO:0000259" key="5">
    <source>
        <dbReference type="Pfam" id="PF13613"/>
    </source>
</evidence>
<dbReference type="PANTHER" id="PTHR23080:SF143">
    <property type="entry name" value="SI:DKEY-56D12.4"/>
    <property type="match status" value="1"/>
</dbReference>
<evidence type="ECO:0000256" key="2">
    <source>
        <dbReference type="ARBA" id="ARBA00022723"/>
    </source>
</evidence>
<reference evidence="6" key="1">
    <citation type="submission" date="2017-05" db="UniProtKB">
        <authorList>
            <consortium name="EnsemblMetazoa"/>
        </authorList>
    </citation>
    <scope>IDENTIFICATION</scope>
</reference>
<comment type="cofactor">
    <cofactor evidence="1">
        <name>a divalent metal cation</name>
        <dbReference type="ChEBI" id="CHEBI:60240"/>
    </cofactor>
</comment>
<evidence type="ECO:0000256" key="3">
    <source>
        <dbReference type="SAM" id="MobiDB-lite"/>
    </source>
</evidence>
<keyword evidence="2" id="KW-0479">Metal-binding</keyword>
<dbReference type="EnsemblMetazoa" id="Aqu2.1.23619_001">
    <property type="protein sequence ID" value="Aqu2.1.23619_001"/>
    <property type="gene ID" value="Aqu2.1.23619"/>
</dbReference>
<proteinExistence type="predicted"/>